<keyword evidence="3 10" id="KW-0716">Sensory transduction</keyword>
<keyword evidence="4 10" id="KW-0812">Transmembrane</keyword>
<dbReference type="GO" id="GO:0007165">
    <property type="term" value="P:signal transduction"/>
    <property type="evidence" value="ECO:0007669"/>
    <property type="project" value="UniProtKB-KW"/>
</dbReference>
<dbReference type="GO" id="GO:0005549">
    <property type="term" value="F:odorant binding"/>
    <property type="evidence" value="ECO:0007669"/>
    <property type="project" value="InterPro"/>
</dbReference>
<evidence type="ECO:0000256" key="1">
    <source>
        <dbReference type="ARBA" id="ARBA00004651"/>
    </source>
</evidence>
<feature type="transmembrane region" description="Helical" evidence="10">
    <location>
        <begin position="287"/>
        <end position="308"/>
    </location>
</feature>
<sequence>MLLPTWQKPEYDDCLWLFRTICLDIFRTKPAKLLLKILLYTIILLNIIQSIMFLKISTKANWIKYLPMYCSSFFILTTIYSTPRMADAFVKGLESLDMWSINAVGSTIEQKIKRETLYLNTFIILNTCLALTSGILFAIPLPDDREIFYTLATIEDYLPQWKNVLCFVYRCVFLILPIIMPAPFYITGYICCHMRFQGTMVLHHLEQVDQELITNITDEKKYNEIIKKRLIVTIQKHSGILRASRNILKDFHTFVYFFSVTGALLLISLIFFLISFEGSLEEGYSRIATMVISAVLASIHVIVSGQLIEDMTNRAFDEVLKSLDWSRWNKENKKIYLILLANSVKPFRLKFSESISLNYSLALAILKSIYSIMSVLWYMK</sequence>
<protein>
    <recommendedName>
        <fullName evidence="10">Odorant receptor</fullName>
    </recommendedName>
</protein>
<keyword evidence="2" id="KW-1003">Cell membrane</keyword>
<evidence type="ECO:0000256" key="9">
    <source>
        <dbReference type="ARBA" id="ARBA00023224"/>
    </source>
</evidence>
<feature type="transmembrane region" description="Helical" evidence="10">
    <location>
        <begin position="167"/>
        <end position="192"/>
    </location>
</feature>
<name>A0AA38J016_9CUCU</name>
<dbReference type="Proteomes" id="UP001168821">
    <property type="component" value="Unassembled WGS sequence"/>
</dbReference>
<keyword evidence="6 10" id="KW-1133">Transmembrane helix</keyword>
<evidence type="ECO:0000313" key="12">
    <source>
        <dbReference type="Proteomes" id="UP001168821"/>
    </source>
</evidence>
<evidence type="ECO:0000256" key="3">
    <source>
        <dbReference type="ARBA" id="ARBA00022606"/>
    </source>
</evidence>
<evidence type="ECO:0000256" key="8">
    <source>
        <dbReference type="ARBA" id="ARBA00023170"/>
    </source>
</evidence>
<evidence type="ECO:0000313" key="11">
    <source>
        <dbReference type="EMBL" id="KAJ3664069.1"/>
    </source>
</evidence>
<comment type="caution">
    <text evidence="11">The sequence shown here is derived from an EMBL/GenBank/DDBJ whole genome shotgun (WGS) entry which is preliminary data.</text>
</comment>
<organism evidence="11 12">
    <name type="scientific">Zophobas morio</name>
    <dbReference type="NCBI Taxonomy" id="2755281"/>
    <lineage>
        <taxon>Eukaryota</taxon>
        <taxon>Metazoa</taxon>
        <taxon>Ecdysozoa</taxon>
        <taxon>Arthropoda</taxon>
        <taxon>Hexapoda</taxon>
        <taxon>Insecta</taxon>
        <taxon>Pterygota</taxon>
        <taxon>Neoptera</taxon>
        <taxon>Endopterygota</taxon>
        <taxon>Coleoptera</taxon>
        <taxon>Polyphaga</taxon>
        <taxon>Cucujiformia</taxon>
        <taxon>Tenebrionidae</taxon>
        <taxon>Zophobas</taxon>
    </lineage>
</organism>
<comment type="similarity">
    <text evidence="10">Belongs to the insect chemoreceptor superfamily. Heteromeric odorant receptor channel (TC 1.A.69) family.</text>
</comment>
<accession>A0AA38J016</accession>
<evidence type="ECO:0000256" key="4">
    <source>
        <dbReference type="ARBA" id="ARBA00022692"/>
    </source>
</evidence>
<dbReference type="GO" id="GO:0005886">
    <property type="term" value="C:plasma membrane"/>
    <property type="evidence" value="ECO:0007669"/>
    <property type="project" value="UniProtKB-SubCell"/>
</dbReference>
<reference evidence="11" key="1">
    <citation type="journal article" date="2023" name="G3 (Bethesda)">
        <title>Whole genome assemblies of Zophobas morio and Tenebrio molitor.</title>
        <authorList>
            <person name="Kaur S."/>
            <person name="Stinson S.A."/>
            <person name="diCenzo G.C."/>
        </authorList>
    </citation>
    <scope>NUCLEOTIDE SEQUENCE</scope>
    <source>
        <strain evidence="11">QUZm001</strain>
    </source>
</reference>
<dbReference type="AlphaFoldDB" id="A0AA38J016"/>
<dbReference type="PANTHER" id="PTHR21137:SF35">
    <property type="entry name" value="ODORANT RECEPTOR 19A-RELATED"/>
    <property type="match status" value="1"/>
</dbReference>
<feature type="transmembrane region" description="Helical" evidence="10">
    <location>
        <begin position="117"/>
        <end position="139"/>
    </location>
</feature>
<evidence type="ECO:0000256" key="6">
    <source>
        <dbReference type="ARBA" id="ARBA00022989"/>
    </source>
</evidence>
<keyword evidence="9 10" id="KW-0807">Transducer</keyword>
<keyword evidence="7 10" id="KW-0472">Membrane</keyword>
<evidence type="ECO:0000256" key="10">
    <source>
        <dbReference type="RuleBase" id="RU351113"/>
    </source>
</evidence>
<keyword evidence="12" id="KW-1185">Reference proteome</keyword>
<keyword evidence="5 10" id="KW-0552">Olfaction</keyword>
<dbReference type="PANTHER" id="PTHR21137">
    <property type="entry name" value="ODORANT RECEPTOR"/>
    <property type="match status" value="1"/>
</dbReference>
<dbReference type="EMBL" id="JALNTZ010000002">
    <property type="protein sequence ID" value="KAJ3664069.1"/>
    <property type="molecule type" value="Genomic_DNA"/>
</dbReference>
<evidence type="ECO:0000256" key="2">
    <source>
        <dbReference type="ARBA" id="ARBA00022475"/>
    </source>
</evidence>
<feature type="transmembrane region" description="Helical" evidence="10">
    <location>
        <begin position="62"/>
        <end position="81"/>
    </location>
</feature>
<feature type="transmembrane region" description="Helical" evidence="10">
    <location>
        <begin position="357"/>
        <end position="379"/>
    </location>
</feature>
<feature type="transmembrane region" description="Helical" evidence="10">
    <location>
        <begin position="254"/>
        <end position="275"/>
    </location>
</feature>
<gene>
    <name evidence="11" type="ORF">Zmor_008272</name>
</gene>
<dbReference type="InterPro" id="IPR004117">
    <property type="entry name" value="7tm6_olfct_rcpt"/>
</dbReference>
<proteinExistence type="inferred from homology"/>
<keyword evidence="8 10" id="KW-0675">Receptor</keyword>
<comment type="subcellular location">
    <subcellularLocation>
        <location evidence="1 10">Cell membrane</location>
        <topology evidence="1 10">Multi-pass membrane protein</topology>
    </subcellularLocation>
</comment>
<evidence type="ECO:0000256" key="7">
    <source>
        <dbReference type="ARBA" id="ARBA00023136"/>
    </source>
</evidence>
<feature type="transmembrane region" description="Helical" evidence="10">
    <location>
        <begin position="37"/>
        <end position="56"/>
    </location>
</feature>
<evidence type="ECO:0000256" key="5">
    <source>
        <dbReference type="ARBA" id="ARBA00022725"/>
    </source>
</evidence>
<dbReference type="GO" id="GO:0004984">
    <property type="term" value="F:olfactory receptor activity"/>
    <property type="evidence" value="ECO:0007669"/>
    <property type="project" value="InterPro"/>
</dbReference>